<dbReference type="Proteomes" id="UP001489004">
    <property type="component" value="Unassembled WGS sequence"/>
</dbReference>
<evidence type="ECO:0000313" key="3">
    <source>
        <dbReference type="Proteomes" id="UP001489004"/>
    </source>
</evidence>
<sequence length="125" mass="12901">MVAARVETTLAQSLEVCSARLAAVSAFVAFLVYSLAGATVGVSEGLLGGLITLVPEVKHNVLASSKNLFQNGAAVIQKNGKHLSAEAKPYIDSGKRHASKASNHTASKANHVANQVTAKAKHAVN</sequence>
<comment type="caution">
    <text evidence="2">The sequence shown here is derived from an EMBL/GenBank/DDBJ whole genome shotgun (WGS) entry which is preliminary data.</text>
</comment>
<keyword evidence="3" id="KW-1185">Reference proteome</keyword>
<proteinExistence type="predicted"/>
<feature type="compositionally biased region" description="Polar residues" evidence="1">
    <location>
        <begin position="100"/>
        <end position="117"/>
    </location>
</feature>
<accession>A0AAW1Q128</accession>
<name>A0AAW1Q128_9CHLO</name>
<dbReference type="AlphaFoldDB" id="A0AAW1Q128"/>
<gene>
    <name evidence="2" type="ORF">WJX72_005232</name>
</gene>
<protein>
    <submittedName>
        <fullName evidence="2">Uncharacterized protein</fullName>
    </submittedName>
</protein>
<evidence type="ECO:0000313" key="2">
    <source>
        <dbReference type="EMBL" id="KAK9814396.1"/>
    </source>
</evidence>
<evidence type="ECO:0000256" key="1">
    <source>
        <dbReference type="SAM" id="MobiDB-lite"/>
    </source>
</evidence>
<reference evidence="2 3" key="1">
    <citation type="journal article" date="2024" name="Nat. Commun.">
        <title>Phylogenomics reveals the evolutionary origins of lichenization in chlorophyte algae.</title>
        <authorList>
            <person name="Puginier C."/>
            <person name="Libourel C."/>
            <person name="Otte J."/>
            <person name="Skaloud P."/>
            <person name="Haon M."/>
            <person name="Grisel S."/>
            <person name="Petersen M."/>
            <person name="Berrin J.G."/>
            <person name="Delaux P.M."/>
            <person name="Dal Grande F."/>
            <person name="Keller J."/>
        </authorList>
    </citation>
    <scope>NUCLEOTIDE SEQUENCE [LARGE SCALE GENOMIC DNA]</scope>
    <source>
        <strain evidence="2 3">SAG 2043</strain>
    </source>
</reference>
<feature type="region of interest" description="Disordered" evidence="1">
    <location>
        <begin position="94"/>
        <end position="125"/>
    </location>
</feature>
<organism evidence="2 3">
    <name type="scientific">[Myrmecia] bisecta</name>
    <dbReference type="NCBI Taxonomy" id="41462"/>
    <lineage>
        <taxon>Eukaryota</taxon>
        <taxon>Viridiplantae</taxon>
        <taxon>Chlorophyta</taxon>
        <taxon>core chlorophytes</taxon>
        <taxon>Trebouxiophyceae</taxon>
        <taxon>Trebouxiales</taxon>
        <taxon>Trebouxiaceae</taxon>
        <taxon>Myrmecia</taxon>
    </lineage>
</organism>
<dbReference type="EMBL" id="JALJOR010000007">
    <property type="protein sequence ID" value="KAK9814396.1"/>
    <property type="molecule type" value="Genomic_DNA"/>
</dbReference>